<proteinExistence type="predicted"/>
<dbReference type="AlphaFoldDB" id="A0A7W4JV48"/>
<dbReference type="EMBL" id="JABEQF010000016">
    <property type="protein sequence ID" value="MBB2191477.1"/>
    <property type="molecule type" value="Genomic_DNA"/>
</dbReference>
<protein>
    <submittedName>
        <fullName evidence="1">Uncharacterized protein</fullName>
    </submittedName>
</protein>
<accession>A0A7W4JV48</accession>
<sequence>MSRLRREGVMGRRMVECGPLRQAGGACLIATALLCGQAVAASRPLTVACSGTTTARSMSAEKSDPFDAIFVFDEAARSWMRTDPASGAGRPICMADDCTVLFSPTQIVARSGTLVATFDRRHRTFSAGDLKDVDGTMVEIITHATCHTPRVPTSRRP</sequence>
<reference evidence="1 2" key="1">
    <citation type="submission" date="2020-04" db="EMBL/GenBank/DDBJ databases">
        <title>Description of novel Gluconacetobacter.</title>
        <authorList>
            <person name="Sombolestani A."/>
        </authorList>
    </citation>
    <scope>NUCLEOTIDE SEQUENCE [LARGE SCALE GENOMIC DNA]</scope>
    <source>
        <strain evidence="1 2">LMG 21311</strain>
    </source>
</reference>
<dbReference type="Proteomes" id="UP000555756">
    <property type="component" value="Unassembled WGS sequence"/>
</dbReference>
<name>A0A7W4JV48_9PROT</name>
<comment type="caution">
    <text evidence="1">The sequence shown here is derived from an EMBL/GenBank/DDBJ whole genome shotgun (WGS) entry which is preliminary data.</text>
</comment>
<evidence type="ECO:0000313" key="1">
    <source>
        <dbReference type="EMBL" id="MBB2191477.1"/>
    </source>
</evidence>
<evidence type="ECO:0000313" key="2">
    <source>
        <dbReference type="Proteomes" id="UP000555756"/>
    </source>
</evidence>
<keyword evidence="2" id="KW-1185">Reference proteome</keyword>
<gene>
    <name evidence="1" type="ORF">HLH34_16190</name>
</gene>
<dbReference type="RefSeq" id="WP_183120596.1">
    <property type="nucleotide sequence ID" value="NZ_JABEQF010000016.1"/>
</dbReference>
<organism evidence="1 2">
    <name type="scientific">Gluconacetobacter azotocaptans</name>
    <dbReference type="NCBI Taxonomy" id="142834"/>
    <lineage>
        <taxon>Bacteria</taxon>
        <taxon>Pseudomonadati</taxon>
        <taxon>Pseudomonadota</taxon>
        <taxon>Alphaproteobacteria</taxon>
        <taxon>Acetobacterales</taxon>
        <taxon>Acetobacteraceae</taxon>
        <taxon>Gluconacetobacter</taxon>
    </lineage>
</organism>